<organism evidence="3 4">
    <name type="scientific">Frondihabitans sucicola</name>
    <dbReference type="NCBI Taxonomy" id="1268041"/>
    <lineage>
        <taxon>Bacteria</taxon>
        <taxon>Bacillati</taxon>
        <taxon>Actinomycetota</taxon>
        <taxon>Actinomycetes</taxon>
        <taxon>Micrococcales</taxon>
        <taxon>Microbacteriaceae</taxon>
        <taxon>Frondihabitans</taxon>
    </lineage>
</organism>
<keyword evidence="4" id="KW-1185">Reference proteome</keyword>
<evidence type="ECO:0000259" key="2">
    <source>
        <dbReference type="Pfam" id="PF04248"/>
    </source>
</evidence>
<feature type="domain" description="DUF427" evidence="2">
    <location>
        <begin position="173"/>
        <end position="263"/>
    </location>
</feature>
<dbReference type="PANTHER" id="PTHR34310:SF8">
    <property type="entry name" value="CONSERVED PROTEIN"/>
    <property type="match status" value="1"/>
</dbReference>
<dbReference type="RefSeq" id="WP_286344098.1">
    <property type="nucleotide sequence ID" value="NZ_AP027732.1"/>
</dbReference>
<gene>
    <name evidence="3" type="ORF">GCM10025867_35550</name>
</gene>
<feature type="region of interest" description="Disordered" evidence="1">
    <location>
        <begin position="1"/>
        <end position="25"/>
    </location>
</feature>
<dbReference type="EMBL" id="AP027732">
    <property type="protein sequence ID" value="BDZ51314.1"/>
    <property type="molecule type" value="Genomic_DNA"/>
</dbReference>
<dbReference type="PANTHER" id="PTHR34310">
    <property type="entry name" value="DUF427 DOMAIN PROTEIN (AFU_ORTHOLOGUE AFUA_3G02220)"/>
    <property type="match status" value="1"/>
</dbReference>
<dbReference type="Pfam" id="PF04248">
    <property type="entry name" value="NTP_transf_9"/>
    <property type="match status" value="2"/>
</dbReference>
<dbReference type="InterPro" id="IPR038694">
    <property type="entry name" value="DUF427_sf"/>
</dbReference>
<dbReference type="Gene3D" id="2.170.150.40">
    <property type="entry name" value="Domain of unknown function (DUF427)"/>
    <property type="match status" value="2"/>
</dbReference>
<feature type="domain" description="DUF427" evidence="2">
    <location>
        <begin position="45"/>
        <end position="127"/>
    </location>
</feature>
<sequence>MSIPRFETPDLTTLRRSPEESPSLRRRFPSYPDHFSFEPSDRWVRGVVDGIAVVDSRHQLLVWEPGHKVPEYGFPAEHVRTDLLTPAVAAPPRGRFYRPRGGDEQWFDLHLGDSRVIEHAAWRWNVPGLEEYLAVTWSRGVLDAWYEEDELVMTHPRDPHNRVDALPSSRRVVVSRGGSVLAETTEPVVVYETGLPTRWYVPRKDVRFETLRPSDGWSECPYKGYATDYWSSADGRVTDIAWSYPDPKPAVSAIRDHVAFYNEKVQIAVDGVVQP</sequence>
<evidence type="ECO:0000313" key="3">
    <source>
        <dbReference type="EMBL" id="BDZ51314.1"/>
    </source>
</evidence>
<name>A0ABN6Y1V6_9MICO</name>
<proteinExistence type="predicted"/>
<accession>A0ABN6Y1V6</accession>
<reference evidence="4" key="1">
    <citation type="journal article" date="2019" name="Int. J. Syst. Evol. Microbiol.">
        <title>The Global Catalogue of Microorganisms (GCM) 10K type strain sequencing project: providing services to taxonomists for standard genome sequencing and annotation.</title>
        <authorList>
            <consortium name="The Broad Institute Genomics Platform"/>
            <consortium name="The Broad Institute Genome Sequencing Center for Infectious Disease"/>
            <person name="Wu L."/>
            <person name="Ma J."/>
        </authorList>
    </citation>
    <scope>NUCLEOTIDE SEQUENCE [LARGE SCALE GENOMIC DNA]</scope>
    <source>
        <strain evidence="4">NBRC 108728</strain>
    </source>
</reference>
<protein>
    <recommendedName>
        <fullName evidence="2">DUF427 domain-containing protein</fullName>
    </recommendedName>
</protein>
<dbReference type="InterPro" id="IPR007361">
    <property type="entry name" value="DUF427"/>
</dbReference>
<dbReference type="Proteomes" id="UP001321486">
    <property type="component" value="Chromosome"/>
</dbReference>
<evidence type="ECO:0000256" key="1">
    <source>
        <dbReference type="SAM" id="MobiDB-lite"/>
    </source>
</evidence>
<evidence type="ECO:0000313" key="4">
    <source>
        <dbReference type="Proteomes" id="UP001321486"/>
    </source>
</evidence>